<dbReference type="Proteomes" id="UP000593567">
    <property type="component" value="Unassembled WGS sequence"/>
</dbReference>
<dbReference type="AlphaFoldDB" id="A0A7J7KFZ5"/>
<keyword evidence="1" id="KW-0472">Membrane</keyword>
<comment type="caution">
    <text evidence="2">The sequence shown here is derived from an EMBL/GenBank/DDBJ whole genome shotgun (WGS) entry which is preliminary data.</text>
</comment>
<gene>
    <name evidence="2" type="ORF">EB796_004173</name>
</gene>
<proteinExistence type="predicted"/>
<keyword evidence="1" id="KW-0812">Transmembrane</keyword>
<dbReference type="EMBL" id="VXIV02000558">
    <property type="protein sequence ID" value="KAF6037519.1"/>
    <property type="molecule type" value="Genomic_DNA"/>
</dbReference>
<accession>A0A7J7KFZ5</accession>
<evidence type="ECO:0000256" key="1">
    <source>
        <dbReference type="SAM" id="Phobius"/>
    </source>
</evidence>
<keyword evidence="3" id="KW-1185">Reference proteome</keyword>
<feature type="transmembrane region" description="Helical" evidence="1">
    <location>
        <begin position="12"/>
        <end position="38"/>
    </location>
</feature>
<keyword evidence="1" id="KW-1133">Transmembrane helix</keyword>
<reference evidence="2" key="1">
    <citation type="submission" date="2020-06" db="EMBL/GenBank/DDBJ databases">
        <title>Draft genome of Bugula neritina, a colonial animal packing powerful symbionts and potential medicines.</title>
        <authorList>
            <person name="Rayko M."/>
        </authorList>
    </citation>
    <scope>NUCLEOTIDE SEQUENCE [LARGE SCALE GENOMIC DNA]</scope>
    <source>
        <strain evidence="2">Kwan_BN1</strain>
    </source>
</reference>
<sequence>MTDRHMKVTSSSWAVIGYFIDDIFLIKYLIHIITLFKATTEHVTLFTELNPQISTEPLSSAAASTVILFVSLKLVQSELVQLN</sequence>
<organism evidence="2 3">
    <name type="scientific">Bugula neritina</name>
    <name type="common">Brown bryozoan</name>
    <name type="synonym">Sertularia neritina</name>
    <dbReference type="NCBI Taxonomy" id="10212"/>
    <lineage>
        <taxon>Eukaryota</taxon>
        <taxon>Metazoa</taxon>
        <taxon>Spiralia</taxon>
        <taxon>Lophotrochozoa</taxon>
        <taxon>Bryozoa</taxon>
        <taxon>Gymnolaemata</taxon>
        <taxon>Cheilostomatida</taxon>
        <taxon>Flustrina</taxon>
        <taxon>Buguloidea</taxon>
        <taxon>Bugulidae</taxon>
        <taxon>Bugula</taxon>
    </lineage>
</organism>
<name>A0A7J7KFZ5_BUGNE</name>
<protein>
    <submittedName>
        <fullName evidence="2">Uncharacterized protein</fullName>
    </submittedName>
</protein>
<evidence type="ECO:0000313" key="2">
    <source>
        <dbReference type="EMBL" id="KAF6037519.1"/>
    </source>
</evidence>
<evidence type="ECO:0000313" key="3">
    <source>
        <dbReference type="Proteomes" id="UP000593567"/>
    </source>
</evidence>